<dbReference type="SMART" id="SM00409">
    <property type="entry name" value="IG"/>
    <property type="match status" value="1"/>
</dbReference>
<keyword evidence="6" id="KW-1185">Reference proteome</keyword>
<dbReference type="InterPro" id="IPR003599">
    <property type="entry name" value="Ig_sub"/>
</dbReference>
<dbReference type="InterPro" id="IPR013783">
    <property type="entry name" value="Ig-like_fold"/>
</dbReference>
<organism evidence="5 6">
    <name type="scientific">Sarcophilus harrisii</name>
    <name type="common">Tasmanian devil</name>
    <name type="synonym">Sarcophilus laniarius</name>
    <dbReference type="NCBI Taxonomy" id="9305"/>
    <lineage>
        <taxon>Eukaryota</taxon>
        <taxon>Metazoa</taxon>
        <taxon>Chordata</taxon>
        <taxon>Craniata</taxon>
        <taxon>Vertebrata</taxon>
        <taxon>Euteleostomi</taxon>
        <taxon>Mammalia</taxon>
        <taxon>Metatheria</taxon>
        <taxon>Dasyuromorphia</taxon>
        <taxon>Dasyuridae</taxon>
        <taxon>Sarcophilus</taxon>
    </lineage>
</organism>
<name>A0A7N4UYX1_SARHA</name>
<keyword evidence="1" id="KW-0391">Immunity</keyword>
<dbReference type="InterPro" id="IPR050150">
    <property type="entry name" value="IgV_Light_Chain"/>
</dbReference>
<feature type="domain" description="Ig-like" evidence="4">
    <location>
        <begin position="1"/>
        <end position="98"/>
    </location>
</feature>
<evidence type="ECO:0000256" key="3">
    <source>
        <dbReference type="ARBA" id="ARBA00043265"/>
    </source>
</evidence>
<dbReference type="Pfam" id="PF07686">
    <property type="entry name" value="V-set"/>
    <property type="match status" value="1"/>
</dbReference>
<dbReference type="InParanoid" id="A0A7N4UYX1"/>
<evidence type="ECO:0000256" key="1">
    <source>
        <dbReference type="ARBA" id="ARBA00022859"/>
    </source>
</evidence>
<dbReference type="GO" id="GO:0016020">
    <property type="term" value="C:membrane"/>
    <property type="evidence" value="ECO:0007669"/>
    <property type="project" value="UniProtKB-ARBA"/>
</dbReference>
<evidence type="ECO:0000313" key="5">
    <source>
        <dbReference type="Ensembl" id="ENSSHAP00000026802.1"/>
    </source>
</evidence>
<reference evidence="5" key="3">
    <citation type="submission" date="2025-09" db="UniProtKB">
        <authorList>
            <consortium name="Ensembl"/>
        </authorList>
    </citation>
    <scope>IDENTIFICATION</scope>
</reference>
<keyword evidence="3" id="KW-1280">Immunoglobulin</keyword>
<dbReference type="Ensembl" id="ENSSHAT00000032164.1">
    <property type="protein sequence ID" value="ENSSHAP00000026802.1"/>
    <property type="gene ID" value="ENSSHAG00000026213.1"/>
</dbReference>
<evidence type="ECO:0000313" key="6">
    <source>
        <dbReference type="Proteomes" id="UP000007648"/>
    </source>
</evidence>
<dbReference type="GeneTree" id="ENSGT00940000153770"/>
<evidence type="ECO:0000259" key="4">
    <source>
        <dbReference type="PROSITE" id="PS50835"/>
    </source>
</evidence>
<dbReference type="InterPro" id="IPR036179">
    <property type="entry name" value="Ig-like_dom_sf"/>
</dbReference>
<dbReference type="Proteomes" id="UP000007648">
    <property type="component" value="Unassembled WGS sequence"/>
</dbReference>
<dbReference type="PROSITE" id="PS50835">
    <property type="entry name" value="IG_LIKE"/>
    <property type="match status" value="1"/>
</dbReference>
<sequence length="98" mass="10851">ASGQITMTQSPPFLSATPRGTVTISCRASQNINKYLAWYQQKHDQSPKRLIYHTSNLDSGIPSRFSGSGSGTDYTLTISNVETDDAGVYYCMQYDVYP</sequence>
<accession>A0A7N4UYX1</accession>
<dbReference type="FunFam" id="2.60.40.10:FF:000212">
    <property type="entry name" value="Immunoglobulin kappa chain variable 12-38"/>
    <property type="match status" value="1"/>
</dbReference>
<dbReference type="GO" id="GO:0019814">
    <property type="term" value="C:immunoglobulin complex"/>
    <property type="evidence" value="ECO:0007669"/>
    <property type="project" value="UniProtKB-KW"/>
</dbReference>
<dbReference type="InterPro" id="IPR013106">
    <property type="entry name" value="Ig_V-set"/>
</dbReference>
<dbReference type="Gene3D" id="2.60.40.10">
    <property type="entry name" value="Immunoglobulins"/>
    <property type="match status" value="1"/>
</dbReference>
<evidence type="ECO:0000256" key="2">
    <source>
        <dbReference type="ARBA" id="ARBA00023130"/>
    </source>
</evidence>
<dbReference type="PANTHER" id="PTHR23267">
    <property type="entry name" value="IMMUNOGLOBULIN LIGHT CHAIN"/>
    <property type="match status" value="1"/>
</dbReference>
<keyword evidence="2" id="KW-1064">Adaptive immunity</keyword>
<dbReference type="SMART" id="SM00406">
    <property type="entry name" value="IGv"/>
    <property type="match status" value="1"/>
</dbReference>
<dbReference type="GO" id="GO:0005576">
    <property type="term" value="C:extracellular region"/>
    <property type="evidence" value="ECO:0007669"/>
    <property type="project" value="UniProtKB-ARBA"/>
</dbReference>
<reference evidence="5" key="2">
    <citation type="submission" date="2025-08" db="UniProtKB">
        <authorList>
            <consortium name="Ensembl"/>
        </authorList>
    </citation>
    <scope>IDENTIFICATION</scope>
</reference>
<dbReference type="SUPFAM" id="SSF48726">
    <property type="entry name" value="Immunoglobulin"/>
    <property type="match status" value="1"/>
</dbReference>
<dbReference type="GO" id="GO:0002250">
    <property type="term" value="P:adaptive immune response"/>
    <property type="evidence" value="ECO:0007669"/>
    <property type="project" value="UniProtKB-KW"/>
</dbReference>
<reference evidence="5 6" key="1">
    <citation type="journal article" date="2011" name="Proc. Natl. Acad. Sci. U.S.A.">
        <title>Genetic diversity and population structure of the endangered marsupial Sarcophilus harrisii (Tasmanian devil).</title>
        <authorList>
            <person name="Miller W."/>
            <person name="Hayes V.M."/>
            <person name="Ratan A."/>
            <person name="Petersen D.C."/>
            <person name="Wittekindt N.E."/>
            <person name="Miller J."/>
            <person name="Walenz B."/>
            <person name="Knight J."/>
            <person name="Qi J."/>
            <person name="Zhao F."/>
            <person name="Wang Q."/>
            <person name="Bedoya-Reina O.C."/>
            <person name="Katiyar N."/>
            <person name="Tomsho L.P."/>
            <person name="Kasson L.M."/>
            <person name="Hardie R.A."/>
            <person name="Woodbridge P."/>
            <person name="Tindall E.A."/>
            <person name="Bertelsen M.F."/>
            <person name="Dixon D."/>
            <person name="Pyecroft S."/>
            <person name="Helgen K.M."/>
            <person name="Lesk A.M."/>
            <person name="Pringle T.H."/>
            <person name="Patterson N."/>
            <person name="Zhang Y."/>
            <person name="Kreiss A."/>
            <person name="Woods G.M."/>
            <person name="Jones M.E."/>
            <person name="Schuster S.C."/>
        </authorList>
    </citation>
    <scope>NUCLEOTIDE SEQUENCE [LARGE SCALE GENOMIC DNA]</scope>
</reference>
<dbReference type="AlphaFoldDB" id="A0A7N4UYX1"/>
<proteinExistence type="predicted"/>
<dbReference type="InterPro" id="IPR007110">
    <property type="entry name" value="Ig-like_dom"/>
</dbReference>
<protein>
    <recommendedName>
        <fullName evidence="4">Ig-like domain-containing protein</fullName>
    </recommendedName>
</protein>